<evidence type="ECO:0000259" key="4">
    <source>
        <dbReference type="PROSITE" id="PS50949"/>
    </source>
</evidence>
<dbReference type="RefSeq" id="WP_319842839.1">
    <property type="nucleotide sequence ID" value="NZ_JAXAFJ010000001.1"/>
</dbReference>
<evidence type="ECO:0000256" key="1">
    <source>
        <dbReference type="ARBA" id="ARBA00023015"/>
    </source>
</evidence>
<proteinExistence type="predicted"/>
<evidence type="ECO:0000256" key="2">
    <source>
        <dbReference type="ARBA" id="ARBA00023125"/>
    </source>
</evidence>
<evidence type="ECO:0000256" key="3">
    <source>
        <dbReference type="ARBA" id="ARBA00023163"/>
    </source>
</evidence>
<dbReference type="InterPro" id="IPR036388">
    <property type="entry name" value="WH-like_DNA-bd_sf"/>
</dbReference>
<keyword evidence="3" id="KW-0804">Transcription</keyword>
<dbReference type="PANTHER" id="PTHR43537:SF44">
    <property type="entry name" value="GNTR FAMILY REGULATORY PROTEIN"/>
    <property type="match status" value="1"/>
</dbReference>
<dbReference type="PANTHER" id="PTHR43537">
    <property type="entry name" value="TRANSCRIPTIONAL REGULATOR, GNTR FAMILY"/>
    <property type="match status" value="1"/>
</dbReference>
<dbReference type="Pfam" id="PF07729">
    <property type="entry name" value="FCD"/>
    <property type="match status" value="1"/>
</dbReference>
<sequence length="238" mass="26533">MISAEKRDSEIAYEKLVELLLSGAITDDQPLSERGLADALGLGRTPVREAMKDLVREGVLESHSTRGTILRALSLDDLQDLYEIRFAIEGLAAFLAAARGQVEALGSYVESFERTLKDPAVCDISQVHDHGVDFHWEVMRLAGNRRLLEMYRPFRLRFRIPFGIVRQSSPDRVLAAVAEHLDIARTIMRREAEPARALICKHLRKGLDHRTGLLLKRSRYAMPGGLEGALPGAKAPTI</sequence>
<gene>
    <name evidence="5" type="ORF">SCD90_01485</name>
</gene>
<dbReference type="InterPro" id="IPR036390">
    <property type="entry name" value="WH_DNA-bd_sf"/>
</dbReference>
<dbReference type="Pfam" id="PF00392">
    <property type="entry name" value="GntR"/>
    <property type="match status" value="1"/>
</dbReference>
<keyword evidence="6" id="KW-1185">Reference proteome</keyword>
<dbReference type="SMART" id="SM00345">
    <property type="entry name" value="HTH_GNTR"/>
    <property type="match status" value="1"/>
</dbReference>
<dbReference type="InterPro" id="IPR000524">
    <property type="entry name" value="Tscrpt_reg_HTH_GntR"/>
</dbReference>
<evidence type="ECO:0000313" key="5">
    <source>
        <dbReference type="EMBL" id="MDX6804722.1"/>
    </source>
</evidence>
<dbReference type="SMART" id="SM00895">
    <property type="entry name" value="FCD"/>
    <property type="match status" value="1"/>
</dbReference>
<dbReference type="Proteomes" id="UP001274321">
    <property type="component" value="Unassembled WGS sequence"/>
</dbReference>
<dbReference type="EMBL" id="JAXAFJ010000001">
    <property type="protein sequence ID" value="MDX6804722.1"/>
    <property type="molecule type" value="Genomic_DNA"/>
</dbReference>
<dbReference type="InterPro" id="IPR008920">
    <property type="entry name" value="TF_FadR/GntR_C"/>
</dbReference>
<name>A0ABU4RIQ3_9HYPH</name>
<organism evidence="5 6">
    <name type="scientific">Terrihabitans rhizophilus</name>
    <dbReference type="NCBI Taxonomy" id="3092662"/>
    <lineage>
        <taxon>Bacteria</taxon>
        <taxon>Pseudomonadati</taxon>
        <taxon>Pseudomonadota</taxon>
        <taxon>Alphaproteobacteria</taxon>
        <taxon>Hyphomicrobiales</taxon>
        <taxon>Terrihabitans</taxon>
    </lineage>
</organism>
<dbReference type="Gene3D" id="1.10.10.10">
    <property type="entry name" value="Winged helix-like DNA-binding domain superfamily/Winged helix DNA-binding domain"/>
    <property type="match status" value="1"/>
</dbReference>
<dbReference type="SUPFAM" id="SSF46785">
    <property type="entry name" value="Winged helix' DNA-binding domain"/>
    <property type="match status" value="1"/>
</dbReference>
<keyword evidence="1" id="KW-0805">Transcription regulation</keyword>
<comment type="caution">
    <text evidence="5">The sequence shown here is derived from an EMBL/GenBank/DDBJ whole genome shotgun (WGS) entry which is preliminary data.</text>
</comment>
<reference evidence="5 6" key="1">
    <citation type="submission" date="2023-11" db="EMBL/GenBank/DDBJ databases">
        <authorList>
            <person name="Bao R."/>
        </authorList>
    </citation>
    <scope>NUCLEOTIDE SEQUENCE [LARGE SCALE GENOMIC DNA]</scope>
    <source>
        <strain evidence="5 6">PJ23</strain>
    </source>
</reference>
<keyword evidence="2" id="KW-0238">DNA-binding</keyword>
<dbReference type="InterPro" id="IPR011711">
    <property type="entry name" value="GntR_C"/>
</dbReference>
<evidence type="ECO:0000313" key="6">
    <source>
        <dbReference type="Proteomes" id="UP001274321"/>
    </source>
</evidence>
<feature type="domain" description="HTH gntR-type" evidence="4">
    <location>
        <begin position="6"/>
        <end position="73"/>
    </location>
</feature>
<dbReference type="SUPFAM" id="SSF48008">
    <property type="entry name" value="GntR ligand-binding domain-like"/>
    <property type="match status" value="1"/>
</dbReference>
<dbReference type="PROSITE" id="PS50949">
    <property type="entry name" value="HTH_GNTR"/>
    <property type="match status" value="1"/>
</dbReference>
<accession>A0ABU4RIQ3</accession>
<dbReference type="Gene3D" id="1.20.120.530">
    <property type="entry name" value="GntR ligand-binding domain-like"/>
    <property type="match status" value="1"/>
</dbReference>
<protein>
    <submittedName>
        <fullName evidence="5">GntR family transcriptional regulator</fullName>
    </submittedName>
</protein>